<organism evidence="1 2">
    <name type="scientific">Vigna unguiculata</name>
    <name type="common">Cowpea</name>
    <dbReference type="NCBI Taxonomy" id="3917"/>
    <lineage>
        <taxon>Eukaryota</taxon>
        <taxon>Viridiplantae</taxon>
        <taxon>Streptophyta</taxon>
        <taxon>Embryophyta</taxon>
        <taxon>Tracheophyta</taxon>
        <taxon>Spermatophyta</taxon>
        <taxon>Magnoliopsida</taxon>
        <taxon>eudicotyledons</taxon>
        <taxon>Gunneridae</taxon>
        <taxon>Pentapetalae</taxon>
        <taxon>rosids</taxon>
        <taxon>fabids</taxon>
        <taxon>Fabales</taxon>
        <taxon>Fabaceae</taxon>
        <taxon>Papilionoideae</taxon>
        <taxon>50 kb inversion clade</taxon>
        <taxon>NPAAA clade</taxon>
        <taxon>indigoferoid/millettioid clade</taxon>
        <taxon>Phaseoleae</taxon>
        <taxon>Vigna</taxon>
    </lineage>
</organism>
<evidence type="ECO:0000313" key="2">
    <source>
        <dbReference type="Proteomes" id="UP000501690"/>
    </source>
</evidence>
<gene>
    <name evidence="1" type="ORF">DEO72_LG11g1785</name>
</gene>
<protein>
    <submittedName>
        <fullName evidence="1">Uncharacterized protein</fullName>
    </submittedName>
</protein>
<dbReference type="Proteomes" id="UP000501690">
    <property type="component" value="Linkage Group LG11"/>
</dbReference>
<sequence length="70" mass="7769">MSAANLRKSMIEVGEDDPKCFPNDLDVILGCTLAFKVKVQSRSKSMSVMKVSNDVEIIEEIKGQLQPEQV</sequence>
<dbReference type="EMBL" id="CP039355">
    <property type="protein sequence ID" value="QCE14779.1"/>
    <property type="molecule type" value="Genomic_DNA"/>
</dbReference>
<dbReference type="AlphaFoldDB" id="A0A4D6NQI3"/>
<keyword evidence="2" id="KW-1185">Reference proteome</keyword>
<accession>A0A4D6NQI3</accession>
<proteinExistence type="predicted"/>
<evidence type="ECO:0000313" key="1">
    <source>
        <dbReference type="EMBL" id="QCE14779.1"/>
    </source>
</evidence>
<name>A0A4D6NQI3_VIGUN</name>
<reference evidence="1 2" key="1">
    <citation type="submission" date="2019-04" db="EMBL/GenBank/DDBJ databases">
        <title>An improved genome assembly and genetic linkage map for asparagus bean, Vigna unguiculata ssp. sesquipedialis.</title>
        <authorList>
            <person name="Xia Q."/>
            <person name="Zhang R."/>
            <person name="Dong Y."/>
        </authorList>
    </citation>
    <scope>NUCLEOTIDE SEQUENCE [LARGE SCALE GENOMIC DNA]</scope>
    <source>
        <tissue evidence="1">Leaf</tissue>
    </source>
</reference>